<protein>
    <recommendedName>
        <fullName evidence="15">C2H2-type domain-containing protein</fullName>
    </recommendedName>
</protein>
<evidence type="ECO:0000256" key="1">
    <source>
        <dbReference type="ARBA" id="ARBA00003767"/>
    </source>
</evidence>
<keyword evidence="9" id="KW-0832">Ubl conjugation</keyword>
<dbReference type="Pfam" id="PF00096">
    <property type="entry name" value="zf-C2H2"/>
    <property type="match status" value="3"/>
</dbReference>
<evidence type="ECO:0000256" key="6">
    <source>
        <dbReference type="ARBA" id="ARBA00022737"/>
    </source>
</evidence>
<evidence type="ECO:0000313" key="17">
    <source>
        <dbReference type="Proteomes" id="UP000237246"/>
    </source>
</evidence>
<dbReference type="GO" id="GO:0008270">
    <property type="term" value="F:zinc ion binding"/>
    <property type="evidence" value="ECO:0007669"/>
    <property type="project" value="UniProtKB-KW"/>
</dbReference>
<evidence type="ECO:0000256" key="13">
    <source>
        <dbReference type="ARBA" id="ARBA00023242"/>
    </source>
</evidence>
<dbReference type="GO" id="GO:0000981">
    <property type="term" value="F:DNA-binding transcription factor activity, RNA polymerase II-specific"/>
    <property type="evidence" value="ECO:0007669"/>
    <property type="project" value="TreeGrafter"/>
</dbReference>
<feature type="domain" description="C2H2-type" evidence="15">
    <location>
        <begin position="365"/>
        <end position="392"/>
    </location>
</feature>
<dbReference type="Proteomes" id="UP000237246">
    <property type="component" value="Unassembled WGS sequence"/>
</dbReference>
<keyword evidence="8" id="KW-0862">Zinc</keyword>
<feature type="domain" description="C2H2-type" evidence="15">
    <location>
        <begin position="424"/>
        <end position="452"/>
    </location>
</feature>
<accession>A0A2P4SSR9</accession>
<evidence type="ECO:0000256" key="5">
    <source>
        <dbReference type="ARBA" id="ARBA00022723"/>
    </source>
</evidence>
<feature type="domain" description="C2H2-type" evidence="15">
    <location>
        <begin position="549"/>
        <end position="573"/>
    </location>
</feature>
<dbReference type="FunFam" id="3.30.160.60:FF:003097">
    <property type="entry name" value="Zinc finger and BTB domain-containing 40"/>
    <property type="match status" value="1"/>
</dbReference>
<dbReference type="EMBL" id="PPHD01025167">
    <property type="protein sequence ID" value="POI27161.1"/>
    <property type="molecule type" value="Genomic_DNA"/>
</dbReference>
<feature type="domain" description="C2H2-type" evidence="15">
    <location>
        <begin position="520"/>
        <end position="548"/>
    </location>
</feature>
<keyword evidence="12" id="KW-0804">Transcription</keyword>
<feature type="domain" description="C2H2-type" evidence="15">
    <location>
        <begin position="336"/>
        <end position="364"/>
    </location>
</feature>
<feature type="domain" description="C2H2-type" evidence="15">
    <location>
        <begin position="267"/>
        <end position="297"/>
    </location>
</feature>
<feature type="domain" description="C2H2-type" evidence="15">
    <location>
        <begin position="452"/>
        <end position="479"/>
    </location>
</feature>
<feature type="domain" description="C2H2-type" evidence="15">
    <location>
        <begin position="480"/>
        <end position="502"/>
    </location>
</feature>
<comment type="subcellular location">
    <subcellularLocation>
        <location evidence="2">Nucleus</location>
    </subcellularLocation>
</comment>
<dbReference type="InterPro" id="IPR036236">
    <property type="entry name" value="Znf_C2H2_sf"/>
</dbReference>
<evidence type="ECO:0000256" key="7">
    <source>
        <dbReference type="ARBA" id="ARBA00022771"/>
    </source>
</evidence>
<feature type="non-terminal residue" evidence="16">
    <location>
        <position position="1"/>
    </location>
</feature>
<dbReference type="SUPFAM" id="SSF57667">
    <property type="entry name" value="beta-beta-alpha zinc fingers"/>
    <property type="match status" value="5"/>
</dbReference>
<name>A0A2P4SSR9_BAMTH</name>
<keyword evidence="17" id="KW-1185">Reference proteome</keyword>
<evidence type="ECO:0000256" key="2">
    <source>
        <dbReference type="ARBA" id="ARBA00004123"/>
    </source>
</evidence>
<dbReference type="FunFam" id="3.30.160.60:FF:001061">
    <property type="entry name" value="zinc finger and BTB domain-containing protein 40"/>
    <property type="match status" value="1"/>
</dbReference>
<dbReference type="GO" id="GO:0005634">
    <property type="term" value="C:nucleus"/>
    <property type="evidence" value="ECO:0007669"/>
    <property type="project" value="UniProtKB-SubCell"/>
</dbReference>
<gene>
    <name evidence="16" type="ORF">CIB84_009089</name>
</gene>
<keyword evidence="11" id="KW-0238">DNA-binding</keyword>
<keyword evidence="7 14" id="KW-0863">Zinc-finger</keyword>
<evidence type="ECO:0000256" key="10">
    <source>
        <dbReference type="ARBA" id="ARBA00023015"/>
    </source>
</evidence>
<evidence type="ECO:0000256" key="14">
    <source>
        <dbReference type="PROSITE-ProRule" id="PRU00042"/>
    </source>
</evidence>
<dbReference type="PROSITE" id="PS50157">
    <property type="entry name" value="ZINC_FINGER_C2H2_2"/>
    <property type="match status" value="9"/>
</dbReference>
<comment type="function">
    <text evidence="1">May be involved in transcriptional regulation.</text>
</comment>
<dbReference type="FunFam" id="3.30.160.60:FF:001792">
    <property type="entry name" value="Zinc finger and BTB domain-containing 40"/>
    <property type="match status" value="1"/>
</dbReference>
<dbReference type="PROSITE" id="PS00028">
    <property type="entry name" value="ZINC_FINGER_C2H2_1"/>
    <property type="match status" value="7"/>
</dbReference>
<feature type="non-terminal residue" evidence="16">
    <location>
        <position position="573"/>
    </location>
</feature>
<keyword evidence="6" id="KW-0677">Repeat</keyword>
<dbReference type="OrthoDB" id="9931612at2759"/>
<dbReference type="FunFam" id="3.30.160.60:FF:000645">
    <property type="entry name" value="Zinc finger and BTB domain containing 40"/>
    <property type="match status" value="1"/>
</dbReference>
<evidence type="ECO:0000256" key="12">
    <source>
        <dbReference type="ARBA" id="ARBA00023163"/>
    </source>
</evidence>
<dbReference type="PANTHER" id="PTHR24394">
    <property type="entry name" value="ZINC FINGER PROTEIN"/>
    <property type="match status" value="1"/>
</dbReference>
<evidence type="ECO:0000313" key="16">
    <source>
        <dbReference type="EMBL" id="POI27161.1"/>
    </source>
</evidence>
<evidence type="ECO:0000256" key="8">
    <source>
        <dbReference type="ARBA" id="ARBA00022833"/>
    </source>
</evidence>
<dbReference type="AlphaFoldDB" id="A0A2P4SSR9"/>
<keyword evidence="4" id="KW-1017">Isopeptide bond</keyword>
<evidence type="ECO:0000259" key="15">
    <source>
        <dbReference type="PROSITE" id="PS50157"/>
    </source>
</evidence>
<dbReference type="FunFam" id="3.30.160.60:FF:001640">
    <property type="entry name" value="Zinc finger and BTB domain containing 40"/>
    <property type="match status" value="1"/>
</dbReference>
<evidence type="ECO:0000256" key="4">
    <source>
        <dbReference type="ARBA" id="ARBA00022499"/>
    </source>
</evidence>
<dbReference type="FunFam" id="3.30.160.60:FF:001143">
    <property type="entry name" value="zinc finger and BTB domain-containing protein 40"/>
    <property type="match status" value="1"/>
</dbReference>
<feature type="domain" description="C2H2-type" evidence="15">
    <location>
        <begin position="393"/>
        <end position="421"/>
    </location>
</feature>
<comment type="similarity">
    <text evidence="3">Belongs to the krueppel C2H2-type zinc-finger protein family.</text>
</comment>
<dbReference type="PANTHER" id="PTHR24394:SF0">
    <property type="entry name" value="ZINC FINGER AND BTB DOMAIN-CONTAINING PROTEIN 40"/>
    <property type="match status" value="1"/>
</dbReference>
<evidence type="ECO:0000256" key="3">
    <source>
        <dbReference type="ARBA" id="ARBA00006991"/>
    </source>
</evidence>
<reference evidence="16 17" key="1">
    <citation type="submission" date="2018-01" db="EMBL/GenBank/DDBJ databases">
        <title>Comparison of the Chinese Bamboo Partridge and Red Junglefowl genome sequences highlights the importance of demography in genome evolution.</title>
        <authorList>
            <person name="Tiley G.P."/>
            <person name="Kimball R.T."/>
            <person name="Braun E.L."/>
            <person name="Burleigh J.G."/>
        </authorList>
    </citation>
    <scope>NUCLEOTIDE SEQUENCE [LARGE SCALE GENOMIC DNA]</scope>
    <source>
        <strain evidence="16">RTK389</strain>
        <tissue evidence="16">Blood</tissue>
    </source>
</reference>
<organism evidence="16 17">
    <name type="scientific">Bambusicola thoracicus</name>
    <name type="common">Chinese bamboo-partridge</name>
    <name type="synonym">Perdix thoracica</name>
    <dbReference type="NCBI Taxonomy" id="9083"/>
    <lineage>
        <taxon>Eukaryota</taxon>
        <taxon>Metazoa</taxon>
        <taxon>Chordata</taxon>
        <taxon>Craniata</taxon>
        <taxon>Vertebrata</taxon>
        <taxon>Euteleostomi</taxon>
        <taxon>Archelosauria</taxon>
        <taxon>Archosauria</taxon>
        <taxon>Dinosauria</taxon>
        <taxon>Saurischia</taxon>
        <taxon>Theropoda</taxon>
        <taxon>Coelurosauria</taxon>
        <taxon>Aves</taxon>
        <taxon>Neognathae</taxon>
        <taxon>Galloanserae</taxon>
        <taxon>Galliformes</taxon>
        <taxon>Phasianidae</taxon>
        <taxon>Perdicinae</taxon>
        <taxon>Bambusicola</taxon>
    </lineage>
</organism>
<dbReference type="SMART" id="SM00355">
    <property type="entry name" value="ZnF_C2H2"/>
    <property type="match status" value="10"/>
</dbReference>
<dbReference type="InterPro" id="IPR013087">
    <property type="entry name" value="Znf_C2H2_type"/>
</dbReference>
<keyword evidence="10" id="KW-0805">Transcription regulation</keyword>
<sequence>KWSLEDYGAQLLRRYQERLVEHLTDTQTLLRGISAAQSLAPADREAMEQIVKCETGSGGFVSLVSAALEEQSLSVSVVWQLLLAVREAELPLNVLMEEIQKEPGAELFFQAVATSESTAIEIILRHSELISEAIKQRADLESLAPGEAGLTEAVKELLSISAQKESSEASLKAALSAAQEKSVPAIKICQLLCNVHESFPDLQPVMQELGHVGLLTEGSGEKPGIRKWKVNSESQVEALDKEEDKAGGAAIKELKEPHEKASSKKSFICKACEKSFHFYCRLKVHMKRCRVARGKQIQCRECTEVKRTKKELEKHQLEVHGAVGMAKKKKKKRLPVSCDICGREFAHASGMQYHKLTEHFDEKPFSCEKCGAKFAANSTLKNHLRLHTGDRPFVCKHCLMTFMQASALAYHTKKKHSEDIEDPYDCRKCRMSFATLQEHRKHIHEAHSREYHPCPDCSKVFSAPSLLERHMVTHVGGKPFSCDICNKAYQQLSGLWYHNRTHHPDVFAAQNHRSSKFSSLQCSSCDKTFSSTAAHRKHVKAEHSDVKFHDCEMCKEQFPTLTLLQVHMKCRHS</sequence>
<keyword evidence="5" id="KW-0479">Metal-binding</keyword>
<proteinExistence type="inferred from homology"/>
<comment type="caution">
    <text evidence="16">The sequence shown here is derived from an EMBL/GenBank/DDBJ whole genome shotgun (WGS) entry which is preliminary data.</text>
</comment>
<evidence type="ECO:0000256" key="11">
    <source>
        <dbReference type="ARBA" id="ARBA00023125"/>
    </source>
</evidence>
<dbReference type="Gene3D" id="3.30.160.60">
    <property type="entry name" value="Classic Zinc Finger"/>
    <property type="match status" value="7"/>
</dbReference>
<keyword evidence="13" id="KW-0539">Nucleus</keyword>
<evidence type="ECO:0000256" key="9">
    <source>
        <dbReference type="ARBA" id="ARBA00022843"/>
    </source>
</evidence>
<dbReference type="FunFam" id="3.30.160.60:FF:000917">
    <property type="entry name" value="Zinc finger and BTB domain containing 40"/>
    <property type="match status" value="1"/>
</dbReference>
<dbReference type="GO" id="GO:0003677">
    <property type="term" value="F:DNA binding"/>
    <property type="evidence" value="ECO:0007669"/>
    <property type="project" value="UniProtKB-KW"/>
</dbReference>